<dbReference type="AlphaFoldDB" id="A0A067FHD8"/>
<evidence type="ECO:0000313" key="2">
    <source>
        <dbReference type="Proteomes" id="UP000027120"/>
    </source>
</evidence>
<evidence type="ECO:0000313" key="1">
    <source>
        <dbReference type="EMBL" id="KDO62606.1"/>
    </source>
</evidence>
<name>A0A067FHD8_CITSI</name>
<protein>
    <submittedName>
        <fullName evidence="1">Uncharacterized protein</fullName>
    </submittedName>
</protein>
<accession>A0A067FHD8</accession>
<gene>
    <name evidence="1" type="ORF">CISIN_1g046990mg</name>
</gene>
<reference evidence="1 2" key="1">
    <citation type="submission" date="2014-04" db="EMBL/GenBank/DDBJ databases">
        <authorList>
            <consortium name="International Citrus Genome Consortium"/>
            <person name="Gmitter F."/>
            <person name="Chen C."/>
            <person name="Farmerie W."/>
            <person name="Harkins T."/>
            <person name="Desany B."/>
            <person name="Mohiuddin M."/>
            <person name="Kodira C."/>
            <person name="Borodovsky M."/>
            <person name="Lomsadze A."/>
            <person name="Burns P."/>
            <person name="Jenkins J."/>
            <person name="Prochnik S."/>
            <person name="Shu S."/>
            <person name="Chapman J."/>
            <person name="Pitluck S."/>
            <person name="Schmutz J."/>
            <person name="Rokhsar D."/>
        </authorList>
    </citation>
    <scope>NUCLEOTIDE SEQUENCE</scope>
</reference>
<proteinExistence type="predicted"/>
<dbReference type="EMBL" id="KK784918">
    <property type="protein sequence ID" value="KDO62606.1"/>
    <property type="molecule type" value="Genomic_DNA"/>
</dbReference>
<keyword evidence="2" id="KW-1185">Reference proteome</keyword>
<sequence>MHMYTCCSNVAKFVLKNYSCKFKSDIEASLSFAICGPGVKRDQVNILVAKHELSQMQEVKSISALIQLFQICKKNRLQIII</sequence>
<dbReference type="Proteomes" id="UP000027120">
    <property type="component" value="Unassembled WGS sequence"/>
</dbReference>
<organism evidence="1 2">
    <name type="scientific">Citrus sinensis</name>
    <name type="common">Sweet orange</name>
    <name type="synonym">Citrus aurantium var. sinensis</name>
    <dbReference type="NCBI Taxonomy" id="2711"/>
    <lineage>
        <taxon>Eukaryota</taxon>
        <taxon>Viridiplantae</taxon>
        <taxon>Streptophyta</taxon>
        <taxon>Embryophyta</taxon>
        <taxon>Tracheophyta</taxon>
        <taxon>Spermatophyta</taxon>
        <taxon>Magnoliopsida</taxon>
        <taxon>eudicotyledons</taxon>
        <taxon>Gunneridae</taxon>
        <taxon>Pentapetalae</taxon>
        <taxon>rosids</taxon>
        <taxon>malvids</taxon>
        <taxon>Sapindales</taxon>
        <taxon>Rutaceae</taxon>
        <taxon>Aurantioideae</taxon>
        <taxon>Citrus</taxon>
    </lineage>
</organism>